<feature type="chain" id="PRO_5039578657" description="Lipoprotein" evidence="1">
    <location>
        <begin position="28"/>
        <end position="151"/>
    </location>
</feature>
<protein>
    <recommendedName>
        <fullName evidence="4">Lipoprotein</fullName>
    </recommendedName>
</protein>
<dbReference type="PROSITE" id="PS51257">
    <property type="entry name" value="PROKAR_LIPOPROTEIN"/>
    <property type="match status" value="1"/>
</dbReference>
<dbReference type="EMBL" id="VCQU01000014">
    <property type="protein sequence ID" value="NMN99148.1"/>
    <property type="molecule type" value="Genomic_DNA"/>
</dbReference>
<dbReference type="Proteomes" id="UP000535543">
    <property type="component" value="Unassembled WGS sequence"/>
</dbReference>
<accession>A0A848KMI5</accession>
<proteinExistence type="predicted"/>
<evidence type="ECO:0008006" key="4">
    <source>
        <dbReference type="Google" id="ProtNLM"/>
    </source>
</evidence>
<evidence type="ECO:0000313" key="3">
    <source>
        <dbReference type="Proteomes" id="UP000535543"/>
    </source>
</evidence>
<keyword evidence="1" id="KW-0732">Signal</keyword>
<dbReference type="RefSeq" id="WP_169594128.1">
    <property type="nucleotide sequence ID" value="NZ_VCQU01000014.1"/>
</dbReference>
<evidence type="ECO:0000256" key="1">
    <source>
        <dbReference type="SAM" id="SignalP"/>
    </source>
</evidence>
<keyword evidence="3" id="KW-1185">Reference proteome</keyword>
<comment type="caution">
    <text evidence="2">The sequence shown here is derived from an EMBL/GenBank/DDBJ whole genome shotgun (WGS) entry which is preliminary data.</text>
</comment>
<name>A0A848KMI5_9NOCA</name>
<sequence length="151" mass="15513">MNNISRTRKATAAIAVAAASAGLFLSACSDKEKEANDAVSAAASSIGAAASSVQQQVQSAIETAGQSVPDSIEDGKVLAWVTAFKTGYPTLAQGRDDAAIKSIRVDLCKDVKAGKSADEVTKKLEDLTANSGVKPNTYEAQALYLTLTGTC</sequence>
<organism evidence="2 3">
    <name type="scientific">Antrihabitans stalactiti</name>
    <dbReference type="NCBI Taxonomy" id="2584121"/>
    <lineage>
        <taxon>Bacteria</taxon>
        <taxon>Bacillati</taxon>
        <taxon>Actinomycetota</taxon>
        <taxon>Actinomycetes</taxon>
        <taxon>Mycobacteriales</taxon>
        <taxon>Nocardiaceae</taxon>
        <taxon>Antrihabitans</taxon>
    </lineage>
</organism>
<gene>
    <name evidence="2" type="ORF">FGL95_29415</name>
</gene>
<dbReference type="AlphaFoldDB" id="A0A848KMI5"/>
<evidence type="ECO:0000313" key="2">
    <source>
        <dbReference type="EMBL" id="NMN99148.1"/>
    </source>
</evidence>
<reference evidence="2 3" key="1">
    <citation type="submission" date="2019-05" db="EMBL/GenBank/DDBJ databases">
        <authorList>
            <person name="Lee S.D."/>
        </authorList>
    </citation>
    <scope>NUCLEOTIDE SEQUENCE [LARGE SCALE GENOMIC DNA]</scope>
    <source>
        <strain evidence="2 3">YC2-7</strain>
    </source>
</reference>
<feature type="signal peptide" evidence="1">
    <location>
        <begin position="1"/>
        <end position="27"/>
    </location>
</feature>
<reference evidence="2 3" key="2">
    <citation type="submission" date="2020-06" db="EMBL/GenBank/DDBJ databases">
        <title>Antribacter stalactiti gen. nov., sp. nov., a new member of the family Nacardiaceae isolated from a cave.</title>
        <authorList>
            <person name="Kim I.S."/>
        </authorList>
    </citation>
    <scope>NUCLEOTIDE SEQUENCE [LARGE SCALE GENOMIC DNA]</scope>
    <source>
        <strain evidence="2 3">YC2-7</strain>
    </source>
</reference>